<dbReference type="Gene3D" id="3.40.50.300">
    <property type="entry name" value="P-loop containing nucleotide triphosphate hydrolases"/>
    <property type="match status" value="1"/>
</dbReference>
<dbReference type="EMBL" id="JELX01003654">
    <property type="protein sequence ID" value="KYF51658.1"/>
    <property type="molecule type" value="Genomic_DNA"/>
</dbReference>
<feature type="domain" description="ORC1/DEAH AAA+ ATPase" evidence="1">
    <location>
        <begin position="45"/>
        <end position="172"/>
    </location>
</feature>
<dbReference type="Pfam" id="PF13401">
    <property type="entry name" value="AAA_22"/>
    <property type="match status" value="1"/>
</dbReference>
<comment type="caution">
    <text evidence="2">The sequence shown here is derived from an EMBL/GenBank/DDBJ whole genome shotgun (WGS) entry which is preliminary data.</text>
</comment>
<dbReference type="PANTHER" id="PTHR35894:SF1">
    <property type="entry name" value="PHOSPHORIBULOKINASE _ URIDINE KINASE FAMILY"/>
    <property type="match status" value="1"/>
</dbReference>
<protein>
    <submittedName>
        <fullName evidence="2">General secretion pathway protein GspA</fullName>
    </submittedName>
</protein>
<accession>A0A150P838</accession>
<evidence type="ECO:0000313" key="2">
    <source>
        <dbReference type="EMBL" id="KYF51658.1"/>
    </source>
</evidence>
<dbReference type="Proteomes" id="UP000075604">
    <property type="component" value="Unassembled WGS sequence"/>
</dbReference>
<dbReference type="GO" id="GO:0016887">
    <property type="term" value="F:ATP hydrolysis activity"/>
    <property type="evidence" value="ECO:0007669"/>
    <property type="project" value="InterPro"/>
</dbReference>
<dbReference type="InterPro" id="IPR027417">
    <property type="entry name" value="P-loop_NTPase"/>
</dbReference>
<dbReference type="PANTHER" id="PTHR35894">
    <property type="entry name" value="GENERAL SECRETION PATHWAY PROTEIN A-RELATED"/>
    <property type="match status" value="1"/>
</dbReference>
<proteinExistence type="predicted"/>
<evidence type="ECO:0000259" key="1">
    <source>
        <dbReference type="Pfam" id="PF13401"/>
    </source>
</evidence>
<organism evidence="2 3">
    <name type="scientific">Sorangium cellulosum</name>
    <name type="common">Polyangium cellulosum</name>
    <dbReference type="NCBI Taxonomy" id="56"/>
    <lineage>
        <taxon>Bacteria</taxon>
        <taxon>Pseudomonadati</taxon>
        <taxon>Myxococcota</taxon>
        <taxon>Polyangia</taxon>
        <taxon>Polyangiales</taxon>
        <taxon>Polyangiaceae</taxon>
        <taxon>Sorangium</taxon>
    </lineage>
</organism>
<gene>
    <name evidence="2" type="ORF">BE04_25505</name>
</gene>
<name>A0A150P838_SORCE</name>
<reference evidence="2 3" key="1">
    <citation type="submission" date="2014-02" db="EMBL/GenBank/DDBJ databases">
        <title>The small core and large imbalanced accessory genome model reveals a collaborative survival strategy of Sorangium cellulosum strains in nature.</title>
        <authorList>
            <person name="Han K."/>
            <person name="Peng R."/>
            <person name="Blom J."/>
            <person name="Li Y.-Z."/>
        </authorList>
    </citation>
    <scope>NUCLEOTIDE SEQUENCE [LARGE SCALE GENOMIC DNA]</scope>
    <source>
        <strain evidence="2 3">So0157-18</strain>
    </source>
</reference>
<sequence>MRSSELGFFGLRTAPFSKELDDAELWLPTSKQVLVDDLEAALLERASVLLVGEPGVGKTCVLRALRHRLPQAGFRLTYCHNATLGRRDFYRYLCHALGLQPTSSAANLFLAVERHVHELRRDQVHPVFLLDEAHLLHPDMMAHLHILLNHEWDSRALLSIVLVGLPELEGRMALRSHRSLLTRIHHRFMIEPATVDDTAEYVAFRLKGAGADHELFSRESLTALHELASGSLREIDRLASAAMRESARRKRKLVDRDVVARVAETLTLSSSLG</sequence>
<dbReference type="AlphaFoldDB" id="A0A150P838"/>
<dbReference type="InterPro" id="IPR049945">
    <property type="entry name" value="AAA_22"/>
</dbReference>
<dbReference type="SUPFAM" id="SSF52540">
    <property type="entry name" value="P-loop containing nucleoside triphosphate hydrolases"/>
    <property type="match status" value="1"/>
</dbReference>
<dbReference type="InterPro" id="IPR052026">
    <property type="entry name" value="ExeA_AAA_ATPase_DNA-bind"/>
</dbReference>
<evidence type="ECO:0000313" key="3">
    <source>
        <dbReference type="Proteomes" id="UP000075604"/>
    </source>
</evidence>